<dbReference type="EMBL" id="FR695873">
    <property type="protein sequence ID" value="CBX29954.1"/>
    <property type="molecule type" value="Genomic_DNA"/>
</dbReference>
<evidence type="ECO:0000313" key="1">
    <source>
        <dbReference type="EMBL" id="CBX29954.1"/>
    </source>
</evidence>
<name>E1YHB0_9BACT</name>
<reference evidence="1" key="1">
    <citation type="journal article" date="2011" name="Environ. Microbiol.">
        <title>Genomic insights into the metabolic potential of the polycyclic aromatic hydrocarbon degrading sulfate-reducing Deltaproteobacterium N47.</title>
        <authorList>
            <person name="Bergmann F."/>
            <person name="Selesi D."/>
            <person name="Weinmaier T."/>
            <person name="Tischler P."/>
            <person name="Rattei T."/>
            <person name="Meckenstock R.U."/>
        </authorList>
    </citation>
    <scope>NUCLEOTIDE SEQUENCE</scope>
</reference>
<sequence length="55" mass="6206">MCEDPKNSGALKSTNGRRTASCVLLLKRRMIQLNIIRIKSHGIFMILRSTYISGL</sequence>
<organism evidence="1">
    <name type="scientific">uncultured Desulfobacterium sp</name>
    <dbReference type="NCBI Taxonomy" id="201089"/>
    <lineage>
        <taxon>Bacteria</taxon>
        <taxon>Pseudomonadati</taxon>
        <taxon>Thermodesulfobacteriota</taxon>
        <taxon>Desulfobacteria</taxon>
        <taxon>Desulfobacterales</taxon>
        <taxon>Desulfobacteriaceae</taxon>
        <taxon>Desulfobacterium</taxon>
        <taxon>environmental samples</taxon>
    </lineage>
</organism>
<accession>E1YHB0</accession>
<proteinExistence type="predicted"/>
<dbReference type="AlphaFoldDB" id="E1YHB0"/>
<gene>
    <name evidence="1" type="ORF">N47_F16490</name>
</gene>
<protein>
    <submittedName>
        <fullName evidence="1">Uncharacterized protein</fullName>
    </submittedName>
</protein>